<accession>A0ABM1ZQM6</accession>
<dbReference type="EnsemblMetazoa" id="AALFPA23_020746.R30632">
    <property type="protein sequence ID" value="AALFPA23_020746.P30632"/>
    <property type="gene ID" value="AALFPA23_020746"/>
</dbReference>
<proteinExistence type="predicted"/>
<dbReference type="Pfam" id="PF02958">
    <property type="entry name" value="EcKL"/>
    <property type="match status" value="1"/>
</dbReference>
<dbReference type="RefSeq" id="XP_062701305.1">
    <property type="nucleotide sequence ID" value="XM_062845321.1"/>
</dbReference>
<dbReference type="InterPro" id="IPR004119">
    <property type="entry name" value="EcKL"/>
</dbReference>
<dbReference type="PANTHER" id="PTHR11012">
    <property type="entry name" value="PROTEIN KINASE-LIKE DOMAIN-CONTAINING"/>
    <property type="match status" value="1"/>
</dbReference>
<organism evidence="2 3">
    <name type="scientific">Aedes albopictus</name>
    <name type="common">Asian tiger mosquito</name>
    <name type="synonym">Stegomyia albopicta</name>
    <dbReference type="NCBI Taxonomy" id="7160"/>
    <lineage>
        <taxon>Eukaryota</taxon>
        <taxon>Metazoa</taxon>
        <taxon>Ecdysozoa</taxon>
        <taxon>Arthropoda</taxon>
        <taxon>Hexapoda</taxon>
        <taxon>Insecta</taxon>
        <taxon>Pterygota</taxon>
        <taxon>Neoptera</taxon>
        <taxon>Endopterygota</taxon>
        <taxon>Diptera</taxon>
        <taxon>Nematocera</taxon>
        <taxon>Culicoidea</taxon>
        <taxon>Culicidae</taxon>
        <taxon>Culicinae</taxon>
        <taxon>Aedini</taxon>
        <taxon>Aedes</taxon>
        <taxon>Stegomyia</taxon>
    </lineage>
</organism>
<protein>
    <recommendedName>
        <fullName evidence="1">CHK kinase-like domain-containing protein</fullName>
    </recommendedName>
</protein>
<reference evidence="3" key="1">
    <citation type="journal article" date="2015" name="Proc. Natl. Acad. Sci. U.S.A.">
        <title>Genome sequence of the Asian Tiger mosquito, Aedes albopictus, reveals insights into its biology, genetics, and evolution.</title>
        <authorList>
            <person name="Chen X.G."/>
            <person name="Jiang X."/>
            <person name="Gu J."/>
            <person name="Xu M."/>
            <person name="Wu Y."/>
            <person name="Deng Y."/>
            <person name="Zhang C."/>
            <person name="Bonizzoni M."/>
            <person name="Dermauw W."/>
            <person name="Vontas J."/>
            <person name="Armbruster P."/>
            <person name="Huang X."/>
            <person name="Yang Y."/>
            <person name="Zhang H."/>
            <person name="He W."/>
            <person name="Peng H."/>
            <person name="Liu Y."/>
            <person name="Wu K."/>
            <person name="Chen J."/>
            <person name="Lirakis M."/>
            <person name="Topalis P."/>
            <person name="Van Leeuwen T."/>
            <person name="Hall A.B."/>
            <person name="Jiang X."/>
            <person name="Thorpe C."/>
            <person name="Mueller R.L."/>
            <person name="Sun C."/>
            <person name="Waterhouse R.M."/>
            <person name="Yan G."/>
            <person name="Tu Z.J."/>
            <person name="Fang X."/>
            <person name="James A.A."/>
        </authorList>
    </citation>
    <scope>NUCLEOTIDE SEQUENCE [LARGE SCALE GENOMIC DNA]</scope>
    <source>
        <strain evidence="3">Foshan</strain>
    </source>
</reference>
<reference evidence="2" key="2">
    <citation type="submission" date="2025-05" db="UniProtKB">
        <authorList>
            <consortium name="EnsemblMetazoa"/>
        </authorList>
    </citation>
    <scope>IDENTIFICATION</scope>
    <source>
        <strain evidence="2">Foshan</strain>
    </source>
</reference>
<dbReference type="SUPFAM" id="SSF56112">
    <property type="entry name" value="Protein kinase-like (PK-like)"/>
    <property type="match status" value="1"/>
</dbReference>
<name>A0ABM1ZQM6_AEDAL</name>
<evidence type="ECO:0000313" key="2">
    <source>
        <dbReference type="EnsemblMetazoa" id="AALFPA23_020746.P30632"/>
    </source>
</evidence>
<dbReference type="Gene3D" id="3.90.1200.10">
    <property type="match status" value="1"/>
</dbReference>
<feature type="domain" description="CHK kinase-like" evidence="1">
    <location>
        <begin position="134"/>
        <end position="333"/>
    </location>
</feature>
<dbReference type="GeneID" id="134285147"/>
<dbReference type="SMART" id="SM00587">
    <property type="entry name" value="CHK"/>
    <property type="match status" value="1"/>
</dbReference>
<dbReference type="InterPro" id="IPR015897">
    <property type="entry name" value="CHK_kinase-like"/>
</dbReference>
<dbReference type="PANTHER" id="PTHR11012:SF56">
    <property type="entry name" value="CHK KINASE-LIKE DOMAIN-CONTAINING PROTEIN-RELATED"/>
    <property type="match status" value="1"/>
</dbReference>
<dbReference type="Proteomes" id="UP000069940">
    <property type="component" value="Unassembled WGS sequence"/>
</dbReference>
<evidence type="ECO:0000313" key="3">
    <source>
        <dbReference type="Proteomes" id="UP000069940"/>
    </source>
</evidence>
<evidence type="ECO:0000259" key="1">
    <source>
        <dbReference type="SMART" id="SM00587"/>
    </source>
</evidence>
<keyword evidence="3" id="KW-1185">Reference proteome</keyword>
<dbReference type="InterPro" id="IPR011009">
    <property type="entry name" value="Kinase-like_dom_sf"/>
</dbReference>
<sequence>MSTAAINKCPIPDYLNEELIRETLRKEFNSEDIVVEEFDVSPATSAGDNYMSDVFRIPVKYRLSPTEQKSEHISFVVKCLPDTGSRGPVIDELNAFHKEAQMFTQVIPKLSKIAGDEFFAAKCFHTTEAPNRMLIFHDLKSLGYTMANRHAGLDFDHCAAIMKKIGKFHAASMAYARENMDVMKKYFNFNMFNPDVDVRSDCINVVFEKGLGTLISIIEESWHDFDPAILEKLKKLHPVYVKKLEACLTQKFEDGFKVLNHGDLWCNNMLFKYDPTSNKLQDVVFVDYQISYYSSPGIDINYALSNCPNLETRARVDELIGIYYQSLSETLGSINYPRIPTMADVQYEIRRMEFFSIVSVVSILPITMMEKTDTMVVNFESMVDEKQAEQSRKIQYNGKKYQAIVRPLLKQFNDRHLLDV</sequence>